<proteinExistence type="predicted"/>
<dbReference type="InParanoid" id="A0A1J7J9L2"/>
<evidence type="ECO:0000313" key="1">
    <source>
        <dbReference type="EMBL" id="OIW26480.1"/>
    </source>
</evidence>
<name>A0A1J7J9L2_9PEZI</name>
<dbReference type="Proteomes" id="UP000182658">
    <property type="component" value="Unassembled WGS sequence"/>
</dbReference>
<reference evidence="1 2" key="1">
    <citation type="submission" date="2016-10" db="EMBL/GenBank/DDBJ databases">
        <title>Draft genome sequence of Coniochaeta ligniaria NRRL30616, a lignocellulolytic fungus for bioabatement of inhibitors in plant biomass hydrolysates.</title>
        <authorList>
            <consortium name="DOE Joint Genome Institute"/>
            <person name="Jimenez D.J."/>
            <person name="Hector R.E."/>
            <person name="Riley R."/>
            <person name="Sun H."/>
            <person name="Grigoriev I.V."/>
            <person name="Van Elsas J.D."/>
            <person name="Nichols N.N."/>
        </authorList>
    </citation>
    <scope>NUCLEOTIDE SEQUENCE [LARGE SCALE GENOMIC DNA]</scope>
    <source>
        <strain evidence="1 2">NRRL 30616</strain>
    </source>
</reference>
<accession>A0A1J7J9L2</accession>
<keyword evidence="2" id="KW-1185">Reference proteome</keyword>
<organism evidence="1 2">
    <name type="scientific">Coniochaeta ligniaria NRRL 30616</name>
    <dbReference type="NCBI Taxonomy" id="1408157"/>
    <lineage>
        <taxon>Eukaryota</taxon>
        <taxon>Fungi</taxon>
        <taxon>Dikarya</taxon>
        <taxon>Ascomycota</taxon>
        <taxon>Pezizomycotina</taxon>
        <taxon>Sordariomycetes</taxon>
        <taxon>Sordariomycetidae</taxon>
        <taxon>Coniochaetales</taxon>
        <taxon>Coniochaetaceae</taxon>
        <taxon>Coniochaeta</taxon>
    </lineage>
</organism>
<evidence type="ECO:0000313" key="2">
    <source>
        <dbReference type="Proteomes" id="UP000182658"/>
    </source>
</evidence>
<dbReference type="AlphaFoldDB" id="A0A1J7J9L2"/>
<sequence>MAPARQLWRRKRKIRSLVALCIETLAKNIEEASVEALEHLPVAILWRVYRYYVAEWSV</sequence>
<dbReference type="EMBL" id="KV875100">
    <property type="protein sequence ID" value="OIW26480.1"/>
    <property type="molecule type" value="Genomic_DNA"/>
</dbReference>
<protein>
    <submittedName>
        <fullName evidence="1">Uncharacterized protein</fullName>
    </submittedName>
</protein>
<gene>
    <name evidence="1" type="ORF">CONLIGDRAFT_634749</name>
</gene>